<dbReference type="PANTHER" id="PTHR16320:SF1">
    <property type="entry name" value="SPHINGOMYELINASE DDB_G0288017"/>
    <property type="match status" value="1"/>
</dbReference>
<feature type="signal peptide" evidence="1">
    <location>
        <begin position="1"/>
        <end position="20"/>
    </location>
</feature>
<dbReference type="GO" id="GO:0016791">
    <property type="term" value="F:phosphatase activity"/>
    <property type="evidence" value="ECO:0007669"/>
    <property type="project" value="InterPro"/>
</dbReference>
<dbReference type="SUPFAM" id="SSF51101">
    <property type="entry name" value="Mannose-binding lectins"/>
    <property type="match status" value="1"/>
</dbReference>
<dbReference type="InterPro" id="IPR036691">
    <property type="entry name" value="Endo/exonu/phosph_ase_sf"/>
</dbReference>
<organism evidence="3 4">
    <name type="scientific">Clathrospora elynae</name>
    <dbReference type="NCBI Taxonomy" id="706981"/>
    <lineage>
        <taxon>Eukaryota</taxon>
        <taxon>Fungi</taxon>
        <taxon>Dikarya</taxon>
        <taxon>Ascomycota</taxon>
        <taxon>Pezizomycotina</taxon>
        <taxon>Dothideomycetes</taxon>
        <taxon>Pleosporomycetidae</taxon>
        <taxon>Pleosporales</taxon>
        <taxon>Diademaceae</taxon>
        <taxon>Clathrospora</taxon>
    </lineage>
</organism>
<evidence type="ECO:0000259" key="2">
    <source>
        <dbReference type="PROSITE" id="PS51752"/>
    </source>
</evidence>
<evidence type="ECO:0000313" key="4">
    <source>
        <dbReference type="Proteomes" id="UP000800038"/>
    </source>
</evidence>
<dbReference type="PROSITE" id="PS51752">
    <property type="entry name" value="JACALIN_LECTIN"/>
    <property type="match status" value="1"/>
</dbReference>
<name>A0A6A5SMZ2_9PLEO</name>
<dbReference type="SMART" id="SM00915">
    <property type="entry name" value="Jacalin"/>
    <property type="match status" value="1"/>
</dbReference>
<dbReference type="Gene3D" id="2.100.10.30">
    <property type="entry name" value="Jacalin-like lectin domain"/>
    <property type="match status" value="1"/>
</dbReference>
<dbReference type="PANTHER" id="PTHR16320">
    <property type="entry name" value="SPHINGOMYELINASE FAMILY MEMBER"/>
    <property type="match status" value="1"/>
</dbReference>
<dbReference type="AlphaFoldDB" id="A0A6A5SMZ2"/>
<dbReference type="Pfam" id="PF22669">
    <property type="entry name" value="Exo_endo_phos2"/>
    <property type="match status" value="1"/>
</dbReference>
<keyword evidence="4" id="KW-1185">Reference proteome</keyword>
<dbReference type="InterPro" id="IPR036404">
    <property type="entry name" value="Jacalin-like_lectin_dom_sf"/>
</dbReference>
<feature type="chain" id="PRO_5025525266" evidence="1">
    <location>
        <begin position="21"/>
        <end position="442"/>
    </location>
</feature>
<dbReference type="OrthoDB" id="40902at2759"/>
<dbReference type="GO" id="GO:0046856">
    <property type="term" value="P:phosphatidylinositol dephosphorylation"/>
    <property type="evidence" value="ECO:0007669"/>
    <property type="project" value="InterPro"/>
</dbReference>
<dbReference type="InterPro" id="IPR038772">
    <property type="entry name" value="Sph/SMPD2-like"/>
</dbReference>
<dbReference type="GO" id="GO:0005737">
    <property type="term" value="C:cytoplasm"/>
    <property type="evidence" value="ECO:0007669"/>
    <property type="project" value="TreeGrafter"/>
</dbReference>
<dbReference type="Proteomes" id="UP000800038">
    <property type="component" value="Unassembled WGS sequence"/>
</dbReference>
<dbReference type="EMBL" id="ML976040">
    <property type="protein sequence ID" value="KAF1942015.1"/>
    <property type="molecule type" value="Genomic_DNA"/>
</dbReference>
<evidence type="ECO:0000313" key="3">
    <source>
        <dbReference type="EMBL" id="KAF1942015.1"/>
    </source>
</evidence>
<dbReference type="InterPro" id="IPR000300">
    <property type="entry name" value="IPPc"/>
</dbReference>
<keyword evidence="3" id="KW-0430">Lectin</keyword>
<dbReference type="GO" id="GO:0030246">
    <property type="term" value="F:carbohydrate binding"/>
    <property type="evidence" value="ECO:0007669"/>
    <property type="project" value="UniProtKB-KW"/>
</dbReference>
<accession>A0A6A5SMZ2</accession>
<proteinExistence type="predicted"/>
<dbReference type="CDD" id="cd09615">
    <property type="entry name" value="Jacalin_EEP"/>
    <property type="match status" value="1"/>
</dbReference>
<reference evidence="3" key="1">
    <citation type="journal article" date="2020" name="Stud. Mycol.">
        <title>101 Dothideomycetes genomes: a test case for predicting lifestyles and emergence of pathogens.</title>
        <authorList>
            <person name="Haridas S."/>
            <person name="Albert R."/>
            <person name="Binder M."/>
            <person name="Bloem J."/>
            <person name="Labutti K."/>
            <person name="Salamov A."/>
            <person name="Andreopoulos B."/>
            <person name="Baker S."/>
            <person name="Barry K."/>
            <person name="Bills G."/>
            <person name="Bluhm B."/>
            <person name="Cannon C."/>
            <person name="Castanera R."/>
            <person name="Culley D."/>
            <person name="Daum C."/>
            <person name="Ezra D."/>
            <person name="Gonzalez J."/>
            <person name="Henrissat B."/>
            <person name="Kuo A."/>
            <person name="Liang C."/>
            <person name="Lipzen A."/>
            <person name="Lutzoni F."/>
            <person name="Magnuson J."/>
            <person name="Mondo S."/>
            <person name="Nolan M."/>
            <person name="Ohm R."/>
            <person name="Pangilinan J."/>
            <person name="Park H.-J."/>
            <person name="Ramirez L."/>
            <person name="Alfaro M."/>
            <person name="Sun H."/>
            <person name="Tritt A."/>
            <person name="Yoshinaga Y."/>
            <person name="Zwiers L.-H."/>
            <person name="Turgeon B."/>
            <person name="Goodwin S."/>
            <person name="Spatafora J."/>
            <person name="Crous P."/>
            <person name="Grigoriev I."/>
        </authorList>
    </citation>
    <scope>NUCLEOTIDE SEQUENCE</scope>
    <source>
        <strain evidence="3">CBS 161.51</strain>
    </source>
</reference>
<dbReference type="Pfam" id="PF01419">
    <property type="entry name" value="Jacalin"/>
    <property type="match status" value="1"/>
</dbReference>
<keyword evidence="1" id="KW-0732">Signal</keyword>
<gene>
    <name evidence="3" type="ORF">EJ02DRAFT_376649</name>
</gene>
<protein>
    <submittedName>
        <fullName evidence="3">Mannose-binding lectin</fullName>
    </submittedName>
</protein>
<dbReference type="Gene3D" id="3.60.10.10">
    <property type="entry name" value="Endonuclease/exonuclease/phosphatase"/>
    <property type="match status" value="1"/>
</dbReference>
<dbReference type="GO" id="GO:0004767">
    <property type="term" value="F:sphingomyelin phosphodiesterase activity"/>
    <property type="evidence" value="ECO:0007669"/>
    <property type="project" value="InterPro"/>
</dbReference>
<dbReference type="SUPFAM" id="SSF56219">
    <property type="entry name" value="DNase I-like"/>
    <property type="match status" value="1"/>
</dbReference>
<sequence>MLSILASVCALSSFVPLAVAQASGTFNTLTYNVAGLPAILNGNDIPGDKATNTARIGELFTKYNISLIHVQEDFNFHAALYANDKHPFRTPTSGGVPIGSGLNSLSNYEYTGLQRVKWETCSNFDSADCLTPKGFTFMRVKFGEGVWIDAYNLHADAGTTAADLVARAANLRQLSNYIKVNSIGNPVVVFGDSNSRYTRGPGDIPGVFATENAMTDVWIQLIRNGVAPVGGSDALLCDNPSSTTACEIVDKTWYRSSPAVTLQAKNFQYAGNMFLQDNGSILSDHNGVLVDFAWTKTDRLATSDLFGGEFGSWYNDLPAVDALSSATVSSITLRGADRVDAISLTLASGQTLAHGGTGGTPSTLTLASGETLTAATLCKGDKDGKTRIFYAELRTSAGKKISTGVKNGDCVDRTAGAGQGIVGFLGRSGDELDQLGFVYGKN</sequence>
<evidence type="ECO:0000256" key="1">
    <source>
        <dbReference type="SAM" id="SignalP"/>
    </source>
</evidence>
<feature type="domain" description="Jacalin-type lectin" evidence="2">
    <location>
        <begin position="300"/>
        <end position="441"/>
    </location>
</feature>
<dbReference type="InterPro" id="IPR001229">
    <property type="entry name" value="Jacalin-like_lectin_dom"/>
</dbReference>